<dbReference type="OrthoDB" id="5840527at2759"/>
<gene>
    <name evidence="2" type="ORF">NECAME_09577</name>
</gene>
<keyword evidence="3" id="KW-1185">Reference proteome</keyword>
<name>W2TFP4_NECAM</name>
<proteinExistence type="predicted"/>
<sequence length="161" mass="18298">MDMASEESEIAHKHGKDPLKCMRGHHRNDPSLFRVSSSFQRKLQGSAVESERTFFCKIIIRSSKIGCIPSNLWKRVIKERLIDASFPYTHHVHYAPQIPVVVAAPAPVVHPAPMVYHVPVAHHHAPSQKELHNFAGAVQRENDLLTDVSIRFPLKKNFEKN</sequence>
<protein>
    <submittedName>
        <fullName evidence="2">Uncharacterized protein</fullName>
    </submittedName>
</protein>
<feature type="region of interest" description="Disordered" evidence="1">
    <location>
        <begin position="1"/>
        <end position="23"/>
    </location>
</feature>
<organism evidence="2 3">
    <name type="scientific">Necator americanus</name>
    <name type="common">Human hookworm</name>
    <dbReference type="NCBI Taxonomy" id="51031"/>
    <lineage>
        <taxon>Eukaryota</taxon>
        <taxon>Metazoa</taxon>
        <taxon>Ecdysozoa</taxon>
        <taxon>Nematoda</taxon>
        <taxon>Chromadorea</taxon>
        <taxon>Rhabditida</taxon>
        <taxon>Rhabditina</taxon>
        <taxon>Rhabditomorpha</taxon>
        <taxon>Strongyloidea</taxon>
        <taxon>Ancylostomatidae</taxon>
        <taxon>Bunostominae</taxon>
        <taxon>Necator</taxon>
    </lineage>
</organism>
<evidence type="ECO:0000313" key="2">
    <source>
        <dbReference type="EMBL" id="ETN79822.1"/>
    </source>
</evidence>
<accession>W2TFP4</accession>
<feature type="compositionally biased region" description="Basic and acidic residues" evidence="1">
    <location>
        <begin position="9"/>
        <end position="20"/>
    </location>
</feature>
<dbReference type="AlphaFoldDB" id="W2TFP4"/>
<evidence type="ECO:0000313" key="3">
    <source>
        <dbReference type="Proteomes" id="UP000053676"/>
    </source>
</evidence>
<reference evidence="3" key="1">
    <citation type="journal article" date="2014" name="Nat. Genet.">
        <title>Genome of the human hookworm Necator americanus.</title>
        <authorList>
            <person name="Tang Y.T."/>
            <person name="Gao X."/>
            <person name="Rosa B.A."/>
            <person name="Abubucker S."/>
            <person name="Hallsworth-Pepin K."/>
            <person name="Martin J."/>
            <person name="Tyagi R."/>
            <person name="Heizer E."/>
            <person name="Zhang X."/>
            <person name="Bhonagiri-Palsikar V."/>
            <person name="Minx P."/>
            <person name="Warren W.C."/>
            <person name="Wang Q."/>
            <person name="Zhan B."/>
            <person name="Hotez P.J."/>
            <person name="Sternberg P.W."/>
            <person name="Dougall A."/>
            <person name="Gaze S.T."/>
            <person name="Mulvenna J."/>
            <person name="Sotillo J."/>
            <person name="Ranganathan S."/>
            <person name="Rabelo E.M."/>
            <person name="Wilson R.K."/>
            <person name="Felgner P.L."/>
            <person name="Bethony J."/>
            <person name="Hawdon J.M."/>
            <person name="Gasser R.B."/>
            <person name="Loukas A."/>
            <person name="Mitreva M."/>
        </authorList>
    </citation>
    <scope>NUCLEOTIDE SEQUENCE [LARGE SCALE GENOMIC DNA]</scope>
</reference>
<dbReference type="KEGG" id="nai:NECAME_09577"/>
<evidence type="ECO:0000256" key="1">
    <source>
        <dbReference type="SAM" id="MobiDB-lite"/>
    </source>
</evidence>
<dbReference type="EMBL" id="KI659320">
    <property type="protein sequence ID" value="ETN79822.1"/>
    <property type="molecule type" value="Genomic_DNA"/>
</dbReference>
<dbReference type="Proteomes" id="UP000053676">
    <property type="component" value="Unassembled WGS sequence"/>
</dbReference>